<organism evidence="1 2">
    <name type="scientific">Shewanella septentrionalis</name>
    <dbReference type="NCBI Taxonomy" id="2952223"/>
    <lineage>
        <taxon>Bacteria</taxon>
        <taxon>Pseudomonadati</taxon>
        <taxon>Pseudomonadota</taxon>
        <taxon>Gammaproteobacteria</taxon>
        <taxon>Alteromonadales</taxon>
        <taxon>Shewanellaceae</taxon>
        <taxon>Shewanella</taxon>
    </lineage>
</organism>
<gene>
    <name evidence="1" type="ORF">NE536_20250</name>
</gene>
<protein>
    <submittedName>
        <fullName evidence="1">EexN family lipoprotein</fullName>
    </submittedName>
</protein>
<sequence>MMKKTLGLMGLIGLLSACSPSEPTLEVSHYKANDAERETKLAWCNESADRKDTVNCKNAEAARRLLVKEAAEEKMRKYSNEGIPRK</sequence>
<dbReference type="AlphaFoldDB" id="A0A9X3B3E7"/>
<name>A0A9X3B3E7_9GAMM</name>
<dbReference type="Proteomes" id="UP001155604">
    <property type="component" value="Unassembled WGS sequence"/>
</dbReference>
<dbReference type="InterPro" id="IPR047937">
    <property type="entry name" value="Eex_IncN-like"/>
</dbReference>
<keyword evidence="1" id="KW-0449">Lipoprotein</keyword>
<evidence type="ECO:0000313" key="2">
    <source>
        <dbReference type="Proteomes" id="UP001155604"/>
    </source>
</evidence>
<keyword evidence="2" id="KW-1185">Reference proteome</keyword>
<comment type="caution">
    <text evidence="1">The sequence shown here is derived from an EMBL/GenBank/DDBJ whole genome shotgun (WGS) entry which is preliminary data.</text>
</comment>
<dbReference type="RefSeq" id="WP_261273840.1">
    <property type="nucleotide sequence ID" value="NZ_JAMTCC010000050.1"/>
</dbReference>
<dbReference type="EMBL" id="JAMTCC010000050">
    <property type="protein sequence ID" value="MCT7947688.1"/>
    <property type="molecule type" value="Genomic_DNA"/>
</dbReference>
<dbReference type="NCBIfam" id="NF033894">
    <property type="entry name" value="Eex_IncN"/>
    <property type="match status" value="1"/>
</dbReference>
<accession>A0A9X3B3E7</accession>
<dbReference type="PROSITE" id="PS51257">
    <property type="entry name" value="PROKAR_LIPOPROTEIN"/>
    <property type="match status" value="1"/>
</dbReference>
<reference evidence="1" key="1">
    <citation type="journal article" date="2023" name="Int. J. Syst. Evol. Microbiol.">
        <title>&lt;i&gt;Shewanella septentrionalis&lt;/i&gt; sp. nov. and &lt;i&gt;Shewanella holmiensis&lt;/i&gt; sp. nov., isolated from Baltic Sea water and sediments.</title>
        <authorList>
            <person name="Martin-Rodriguez A.J."/>
            <person name="Thorell K."/>
            <person name="Joffre E."/>
            <person name="Jensie-Markopoulos S."/>
            <person name="Moore E.R.B."/>
            <person name="Sjoling A."/>
        </authorList>
    </citation>
    <scope>NUCLEOTIDE SEQUENCE</scope>
    <source>
        <strain evidence="1">SP1W3</strain>
    </source>
</reference>
<proteinExistence type="predicted"/>
<evidence type="ECO:0000313" key="1">
    <source>
        <dbReference type="EMBL" id="MCT7947688.1"/>
    </source>
</evidence>